<dbReference type="OMA" id="RTSVCPE"/>
<evidence type="ECO:0000256" key="1">
    <source>
        <dbReference type="ARBA" id="ARBA00022723"/>
    </source>
</evidence>
<dbReference type="RefSeq" id="XP_009044148.1">
    <property type="nucleotide sequence ID" value="XM_009045900.1"/>
</dbReference>
<dbReference type="InterPro" id="IPR013083">
    <property type="entry name" value="Znf_RING/FYVE/PHD"/>
</dbReference>
<keyword evidence="1" id="KW-0479">Metal-binding</keyword>
<accession>V4B536</accession>
<dbReference type="InterPro" id="IPR001841">
    <property type="entry name" value="Znf_RING"/>
</dbReference>
<dbReference type="OrthoDB" id="6163055at2759"/>
<feature type="domain" description="RING-type" evidence="5">
    <location>
        <begin position="20"/>
        <end position="64"/>
    </location>
</feature>
<dbReference type="KEGG" id="lgi:LOTGIDRAFT_68744"/>
<dbReference type="AlphaFoldDB" id="V4B536"/>
<feature type="non-terminal residue" evidence="6">
    <location>
        <position position="92"/>
    </location>
</feature>
<dbReference type="Pfam" id="PF00097">
    <property type="entry name" value="zf-C3HC4"/>
    <property type="match status" value="1"/>
</dbReference>
<evidence type="ECO:0000313" key="6">
    <source>
        <dbReference type="EMBL" id="ESP05603.1"/>
    </source>
</evidence>
<dbReference type="CTD" id="20251888"/>
<evidence type="ECO:0000313" key="7">
    <source>
        <dbReference type="Proteomes" id="UP000030746"/>
    </source>
</evidence>
<dbReference type="InterPro" id="IPR047153">
    <property type="entry name" value="TRIM45/56/19-like"/>
</dbReference>
<proteinExistence type="predicted"/>
<dbReference type="Proteomes" id="UP000030746">
    <property type="component" value="Unassembled WGS sequence"/>
</dbReference>
<dbReference type="HOGENOM" id="CLU_013137_20_0_1"/>
<dbReference type="SMART" id="SM00184">
    <property type="entry name" value="RING"/>
    <property type="match status" value="1"/>
</dbReference>
<evidence type="ECO:0000256" key="3">
    <source>
        <dbReference type="ARBA" id="ARBA00022833"/>
    </source>
</evidence>
<dbReference type="SUPFAM" id="SSF57850">
    <property type="entry name" value="RING/U-box"/>
    <property type="match status" value="1"/>
</dbReference>
<gene>
    <name evidence="6" type="ORF">LOTGIDRAFT_68744</name>
</gene>
<dbReference type="InterPro" id="IPR017907">
    <property type="entry name" value="Znf_RING_CS"/>
</dbReference>
<name>V4B536_LOTGI</name>
<dbReference type="PANTHER" id="PTHR25462:SF296">
    <property type="entry name" value="MEIOTIC P26, ISOFORM F"/>
    <property type="match status" value="1"/>
</dbReference>
<sequence length="92" mass="10595">FQKMASDQDNHQSMEKELSCTLCLELYRNPVMLPCLHSFCYTCLEGFVKAKPCVKNILRCPICRIGVELISADLNHLQKNFQLASIVDVYRQ</sequence>
<reference evidence="6 7" key="1">
    <citation type="journal article" date="2013" name="Nature">
        <title>Insights into bilaterian evolution from three spiralian genomes.</title>
        <authorList>
            <person name="Simakov O."/>
            <person name="Marletaz F."/>
            <person name="Cho S.J."/>
            <person name="Edsinger-Gonzales E."/>
            <person name="Havlak P."/>
            <person name="Hellsten U."/>
            <person name="Kuo D.H."/>
            <person name="Larsson T."/>
            <person name="Lv J."/>
            <person name="Arendt D."/>
            <person name="Savage R."/>
            <person name="Osoegawa K."/>
            <person name="de Jong P."/>
            <person name="Grimwood J."/>
            <person name="Chapman J.A."/>
            <person name="Shapiro H."/>
            <person name="Aerts A."/>
            <person name="Otillar R.P."/>
            <person name="Terry A.Y."/>
            <person name="Boore J.L."/>
            <person name="Grigoriev I.V."/>
            <person name="Lindberg D.R."/>
            <person name="Seaver E.C."/>
            <person name="Weisblat D.A."/>
            <person name="Putnam N.H."/>
            <person name="Rokhsar D.S."/>
        </authorList>
    </citation>
    <scope>NUCLEOTIDE SEQUENCE [LARGE SCALE GENOMIC DNA]</scope>
</reference>
<keyword evidence="3" id="KW-0862">Zinc</keyword>
<keyword evidence="2 4" id="KW-0863">Zinc-finger</keyword>
<protein>
    <recommendedName>
        <fullName evidence="5">RING-type domain-containing protein</fullName>
    </recommendedName>
</protein>
<dbReference type="Gene3D" id="3.30.40.10">
    <property type="entry name" value="Zinc/RING finger domain, C3HC4 (zinc finger)"/>
    <property type="match status" value="1"/>
</dbReference>
<organism evidence="6 7">
    <name type="scientific">Lottia gigantea</name>
    <name type="common">Giant owl limpet</name>
    <dbReference type="NCBI Taxonomy" id="225164"/>
    <lineage>
        <taxon>Eukaryota</taxon>
        <taxon>Metazoa</taxon>
        <taxon>Spiralia</taxon>
        <taxon>Lophotrochozoa</taxon>
        <taxon>Mollusca</taxon>
        <taxon>Gastropoda</taxon>
        <taxon>Patellogastropoda</taxon>
        <taxon>Lottioidea</taxon>
        <taxon>Lottiidae</taxon>
        <taxon>Lottia</taxon>
    </lineage>
</organism>
<dbReference type="GeneID" id="20251888"/>
<feature type="non-terminal residue" evidence="6">
    <location>
        <position position="1"/>
    </location>
</feature>
<dbReference type="PROSITE" id="PS00518">
    <property type="entry name" value="ZF_RING_1"/>
    <property type="match status" value="1"/>
</dbReference>
<dbReference type="PANTHER" id="PTHR25462">
    <property type="entry name" value="BONUS, ISOFORM C-RELATED"/>
    <property type="match status" value="1"/>
</dbReference>
<keyword evidence="7" id="KW-1185">Reference proteome</keyword>
<evidence type="ECO:0000256" key="2">
    <source>
        <dbReference type="ARBA" id="ARBA00022771"/>
    </source>
</evidence>
<evidence type="ECO:0000259" key="5">
    <source>
        <dbReference type="PROSITE" id="PS50089"/>
    </source>
</evidence>
<dbReference type="InterPro" id="IPR018957">
    <property type="entry name" value="Znf_C3HC4_RING-type"/>
</dbReference>
<dbReference type="GO" id="GO:0008270">
    <property type="term" value="F:zinc ion binding"/>
    <property type="evidence" value="ECO:0007669"/>
    <property type="project" value="UniProtKB-KW"/>
</dbReference>
<evidence type="ECO:0000256" key="4">
    <source>
        <dbReference type="PROSITE-ProRule" id="PRU00175"/>
    </source>
</evidence>
<dbReference type="PROSITE" id="PS50089">
    <property type="entry name" value="ZF_RING_2"/>
    <property type="match status" value="1"/>
</dbReference>
<dbReference type="EMBL" id="KB199650">
    <property type="protein sequence ID" value="ESP05603.1"/>
    <property type="molecule type" value="Genomic_DNA"/>
</dbReference>